<dbReference type="GO" id="GO:0038023">
    <property type="term" value="F:signaling receptor activity"/>
    <property type="evidence" value="ECO:0007669"/>
    <property type="project" value="InterPro"/>
</dbReference>
<comment type="similarity">
    <text evidence="2 19 20">Belongs to the TonB-dependent receptor family.</text>
</comment>
<evidence type="ECO:0000256" key="4">
    <source>
        <dbReference type="ARBA" id="ARBA00022452"/>
    </source>
</evidence>
<keyword evidence="5" id="KW-0410">Iron transport</keyword>
<evidence type="ECO:0000256" key="13">
    <source>
        <dbReference type="ARBA" id="ARBA00023112"/>
    </source>
</evidence>
<keyword evidence="3 19" id="KW-0813">Transport</keyword>
<evidence type="ECO:0000256" key="20">
    <source>
        <dbReference type="RuleBase" id="RU003357"/>
    </source>
</evidence>
<name>A0A839T1U7_AZOMA</name>
<dbReference type="Pfam" id="PF07715">
    <property type="entry name" value="Plug"/>
    <property type="match status" value="1"/>
</dbReference>
<proteinExistence type="inferred from homology"/>
<keyword evidence="8" id="KW-0732">Signal</keyword>
<comment type="function">
    <text evidence="17">Transports the metallophore pseudopaline, which is involved in the acquisition of nickel and zinc, and thus enables bacterial growth inside the host, where metal access is limited. Is probably involved in the import of pseudopaline-metal complexes.</text>
</comment>
<comment type="caution">
    <text evidence="22">The sequence shown here is derived from an EMBL/GenBank/DDBJ whole genome shotgun (WGS) entry which is preliminary data.</text>
</comment>
<dbReference type="GO" id="GO:0006829">
    <property type="term" value="P:zinc ion transport"/>
    <property type="evidence" value="ECO:0007669"/>
    <property type="project" value="UniProtKB-KW"/>
</dbReference>
<keyword evidence="13" id="KW-0921">Nickel transport</keyword>
<dbReference type="NCBIfam" id="TIGR01783">
    <property type="entry name" value="TonB-siderophor"/>
    <property type="match status" value="1"/>
</dbReference>
<feature type="domain" description="Secretin/TonB short N-terminal" evidence="21">
    <location>
        <begin position="75"/>
        <end position="126"/>
    </location>
</feature>
<keyword evidence="6" id="KW-0533">Nickel</keyword>
<dbReference type="AlphaFoldDB" id="A0A839T1U7"/>
<dbReference type="GO" id="GO:0015891">
    <property type="term" value="P:siderophore transport"/>
    <property type="evidence" value="ECO:0007669"/>
    <property type="project" value="InterPro"/>
</dbReference>
<dbReference type="InterPro" id="IPR036942">
    <property type="entry name" value="Beta-barrel_TonB_sf"/>
</dbReference>
<dbReference type="FunFam" id="2.40.170.20:FF:000005">
    <property type="entry name" value="TonB-dependent siderophore receptor"/>
    <property type="match status" value="1"/>
</dbReference>
<keyword evidence="23" id="KW-1185">Reference proteome</keyword>
<comment type="subcellular location">
    <subcellularLocation>
        <location evidence="1 19">Cell outer membrane</location>
        <topology evidence="1 19">Multi-pass membrane protein</topology>
    </subcellularLocation>
</comment>
<dbReference type="InterPro" id="IPR037066">
    <property type="entry name" value="Plug_dom_sf"/>
</dbReference>
<keyword evidence="11" id="KW-0406">Ion transport</keyword>
<evidence type="ECO:0000256" key="19">
    <source>
        <dbReference type="PROSITE-ProRule" id="PRU01360"/>
    </source>
</evidence>
<dbReference type="Proteomes" id="UP000549250">
    <property type="component" value="Unassembled WGS sequence"/>
</dbReference>
<evidence type="ECO:0000256" key="2">
    <source>
        <dbReference type="ARBA" id="ARBA00009810"/>
    </source>
</evidence>
<evidence type="ECO:0000256" key="17">
    <source>
        <dbReference type="ARBA" id="ARBA00056786"/>
    </source>
</evidence>
<dbReference type="SMART" id="SM00965">
    <property type="entry name" value="STN"/>
    <property type="match status" value="1"/>
</dbReference>
<dbReference type="Pfam" id="PF00593">
    <property type="entry name" value="TonB_dep_Rec_b-barrel"/>
    <property type="match status" value="1"/>
</dbReference>
<evidence type="ECO:0000256" key="1">
    <source>
        <dbReference type="ARBA" id="ARBA00004571"/>
    </source>
</evidence>
<dbReference type="InterPro" id="IPR011662">
    <property type="entry name" value="Secretin/TonB_short_N"/>
</dbReference>
<evidence type="ECO:0000313" key="23">
    <source>
        <dbReference type="Proteomes" id="UP000549250"/>
    </source>
</evidence>
<keyword evidence="12 20" id="KW-0798">TonB box</keyword>
<evidence type="ECO:0000259" key="21">
    <source>
        <dbReference type="SMART" id="SM00965"/>
    </source>
</evidence>
<dbReference type="InterPro" id="IPR010105">
    <property type="entry name" value="TonB_sidphr_rcpt"/>
</dbReference>
<evidence type="ECO:0000256" key="14">
    <source>
        <dbReference type="ARBA" id="ARBA00023136"/>
    </source>
</evidence>
<evidence type="ECO:0000256" key="7">
    <source>
        <dbReference type="ARBA" id="ARBA00022692"/>
    </source>
</evidence>
<dbReference type="InterPro" id="IPR000531">
    <property type="entry name" value="Beta-barrel_TonB"/>
</dbReference>
<evidence type="ECO:0000256" key="11">
    <source>
        <dbReference type="ARBA" id="ARBA00023065"/>
    </source>
</evidence>
<reference evidence="22 23" key="1">
    <citation type="submission" date="2020-08" db="EMBL/GenBank/DDBJ databases">
        <title>Genomic Encyclopedia of Type Strains, Phase III (KMG-III): the genomes of soil and plant-associated and newly described type strains.</title>
        <authorList>
            <person name="Whitman W."/>
        </authorList>
    </citation>
    <scope>NUCLEOTIDE SEQUENCE [LARGE SCALE GENOMIC DNA]</scope>
    <source>
        <strain evidence="22 23">CECT 4462</strain>
    </source>
</reference>
<keyword evidence="9" id="KW-0864">Zinc transport</keyword>
<dbReference type="SUPFAM" id="SSF56935">
    <property type="entry name" value="Porins"/>
    <property type="match status" value="1"/>
</dbReference>
<evidence type="ECO:0000256" key="15">
    <source>
        <dbReference type="ARBA" id="ARBA00023170"/>
    </source>
</evidence>
<evidence type="ECO:0000256" key="16">
    <source>
        <dbReference type="ARBA" id="ARBA00023237"/>
    </source>
</evidence>
<evidence type="ECO:0000313" key="22">
    <source>
        <dbReference type="EMBL" id="MBB3102939.1"/>
    </source>
</evidence>
<keyword evidence="7 19" id="KW-0812">Transmembrane</keyword>
<evidence type="ECO:0000256" key="18">
    <source>
        <dbReference type="ARBA" id="ARBA00072467"/>
    </source>
</evidence>
<evidence type="ECO:0000256" key="9">
    <source>
        <dbReference type="ARBA" id="ARBA00022906"/>
    </source>
</evidence>
<dbReference type="GO" id="GO:0009279">
    <property type="term" value="C:cell outer membrane"/>
    <property type="evidence" value="ECO:0007669"/>
    <property type="project" value="UniProtKB-SubCell"/>
</dbReference>
<organism evidence="22 23">
    <name type="scientific">Azomonas macrocytogenes</name>
    <name type="common">Azotobacter macrocytogenes</name>
    <dbReference type="NCBI Taxonomy" id="69962"/>
    <lineage>
        <taxon>Bacteria</taxon>
        <taxon>Pseudomonadati</taxon>
        <taxon>Pseudomonadota</taxon>
        <taxon>Gammaproteobacteria</taxon>
        <taxon>Pseudomonadales</taxon>
        <taxon>Pseudomonadaceae</taxon>
        <taxon>Azomonas</taxon>
    </lineage>
</organism>
<dbReference type="PANTHER" id="PTHR32552">
    <property type="entry name" value="FERRICHROME IRON RECEPTOR-RELATED"/>
    <property type="match status" value="1"/>
</dbReference>
<dbReference type="CDD" id="cd01347">
    <property type="entry name" value="ligand_gated_channel"/>
    <property type="match status" value="1"/>
</dbReference>
<gene>
    <name evidence="22" type="ORF">FHR87_001327</name>
</gene>
<keyword evidence="4 19" id="KW-1134">Transmembrane beta strand</keyword>
<keyword evidence="15 22" id="KW-0675">Receptor</keyword>
<evidence type="ECO:0000256" key="3">
    <source>
        <dbReference type="ARBA" id="ARBA00022448"/>
    </source>
</evidence>
<keyword evidence="9" id="KW-0862">Zinc</keyword>
<evidence type="ECO:0000256" key="5">
    <source>
        <dbReference type="ARBA" id="ARBA00022496"/>
    </source>
</evidence>
<dbReference type="EMBL" id="JACHXI010000004">
    <property type="protein sequence ID" value="MBB3102939.1"/>
    <property type="molecule type" value="Genomic_DNA"/>
</dbReference>
<dbReference type="PROSITE" id="PS51257">
    <property type="entry name" value="PROKAR_LIPOPROTEIN"/>
    <property type="match status" value="1"/>
</dbReference>
<dbReference type="InterPro" id="IPR012910">
    <property type="entry name" value="Plug_dom"/>
</dbReference>
<accession>A0A839T1U7</accession>
<dbReference type="GO" id="GO:0015675">
    <property type="term" value="P:nickel cation transport"/>
    <property type="evidence" value="ECO:0007669"/>
    <property type="project" value="UniProtKB-KW"/>
</dbReference>
<dbReference type="Gene3D" id="3.55.50.30">
    <property type="match status" value="1"/>
</dbReference>
<dbReference type="GO" id="GO:0015344">
    <property type="term" value="F:siderophore uptake transmembrane transporter activity"/>
    <property type="evidence" value="ECO:0007669"/>
    <property type="project" value="TreeGrafter"/>
</dbReference>
<evidence type="ECO:0000256" key="10">
    <source>
        <dbReference type="ARBA" id="ARBA00023004"/>
    </source>
</evidence>
<dbReference type="Gene3D" id="2.40.170.20">
    <property type="entry name" value="TonB-dependent receptor, beta-barrel domain"/>
    <property type="match status" value="1"/>
</dbReference>
<evidence type="ECO:0000256" key="6">
    <source>
        <dbReference type="ARBA" id="ARBA00022596"/>
    </source>
</evidence>
<sequence>MDKSCPYPFSLICRRVGLGMGWMLGCSLVLPVSPGWAQTAETIPFRKTDERRYDFDIKAQSLTSALGIFGRQTGLQVSFDAELALGLRAPALKGRMTESQALQQLLQETGLEWTLTPERTLLLHRPQSSNETMNLTTVNVLAEGHQESAYGPVQGYRATRTSTGTKTDTALRDVPQSIQVVSRQVLEDQQITSLGDALTNVSSIQRANSHGGSSESFVIRGFNAVTYAIDGMLISPLVERPEAITDMASVERIEVLKGPASVLYGRGNPGGLINLVTRRPTFAPEASLKAQTGTYGFHRLEGSFSGPLSDTFAGRLSMAWQTKEGFRDTFRDNRHTYFAPTFRWQPSADTLLDAGLEYIDQSSQFDRGLIPTNGKIHLRGDRFLHEPWSRDKADKVSAWYRIEHQLNDWLTLRQMTRWDDSNKDRFVVDLRDLASDGRTLRRRTTHGDEEVRTLDMQFEAIAKFATGSIQHTALVGYEYIDGHRWLKNRRGSLASIDIHNPVYGARPGPLSFNGKYELDLQSYSAYFQDQIDLNEQWKLLVGARWDKTEQYNTSLDSDNNRTATDIDPTEVSPRVGLVYQPTDWLALYASYSSSFSPQGDIDRNHKALDPETGDQYEIGAKLDLIPDRLSLTLAAFEIIRENVSAPDPTADEYSIQTGEQRSRGIELDISGQPLDGWNLIGNISVINAKVTKDSVIKENNKRPGVPTFSGSLWSTYQVQTGKLKGLGLGGGMIFASEREGDIENTYNVGGYTRFDATLFYDLGQRFRVSLNGRNITNRKYIETVAGTDGNYAGEPASVIATLSAKF</sequence>
<evidence type="ECO:0000256" key="8">
    <source>
        <dbReference type="ARBA" id="ARBA00022729"/>
    </source>
</evidence>
<dbReference type="PANTHER" id="PTHR32552:SF68">
    <property type="entry name" value="FERRICHROME OUTER MEMBRANE TRANSPORTER_PHAGE RECEPTOR"/>
    <property type="match status" value="1"/>
</dbReference>
<dbReference type="PROSITE" id="PS52016">
    <property type="entry name" value="TONB_DEPENDENT_REC_3"/>
    <property type="match status" value="1"/>
</dbReference>
<keyword evidence="10" id="KW-0408">Iron</keyword>
<protein>
    <recommendedName>
        <fullName evidence="18">Metal-pseudopaline receptor CntO</fullName>
    </recommendedName>
</protein>
<dbReference type="RefSeq" id="WP_183165899.1">
    <property type="nucleotide sequence ID" value="NZ_JACHXI010000004.1"/>
</dbReference>
<keyword evidence="16 19" id="KW-0998">Cell outer membrane</keyword>
<evidence type="ECO:0000256" key="12">
    <source>
        <dbReference type="ARBA" id="ARBA00023077"/>
    </source>
</evidence>
<dbReference type="Gene3D" id="2.170.130.10">
    <property type="entry name" value="TonB-dependent receptor, plug domain"/>
    <property type="match status" value="1"/>
</dbReference>
<keyword evidence="14 19" id="KW-0472">Membrane</keyword>
<dbReference type="FunFam" id="2.170.130.10:FF:000001">
    <property type="entry name" value="Catecholate siderophore TonB-dependent receptor"/>
    <property type="match status" value="1"/>
</dbReference>
<dbReference type="InterPro" id="IPR039426">
    <property type="entry name" value="TonB-dep_rcpt-like"/>
</dbReference>